<feature type="region of interest" description="Disordered" evidence="1">
    <location>
        <begin position="56"/>
        <end position="87"/>
    </location>
</feature>
<sequence length="87" mass="9446">MTAVSAMGTEIISVQDINTGKELTMGSRSLFTPILPIANSFQQSINTPFAARAAANSKATNMSTCSRSIDTQEEDERGQTKMEEEKE</sequence>
<evidence type="ECO:0000313" key="3">
    <source>
        <dbReference type="Proteomes" id="UP000026961"/>
    </source>
</evidence>
<reference evidence="2" key="1">
    <citation type="submission" date="2015-04" db="UniProtKB">
        <authorList>
            <consortium name="EnsemblPlants"/>
        </authorList>
    </citation>
    <scope>IDENTIFICATION</scope>
</reference>
<dbReference type="AlphaFoldDB" id="A0A0D9Z0D2"/>
<dbReference type="Proteomes" id="UP000026961">
    <property type="component" value="Chromosome 2"/>
</dbReference>
<proteinExistence type="predicted"/>
<protein>
    <submittedName>
        <fullName evidence="2">Uncharacterized protein</fullName>
    </submittedName>
</protein>
<feature type="compositionally biased region" description="Basic and acidic residues" evidence="1">
    <location>
        <begin position="77"/>
        <end position="87"/>
    </location>
</feature>
<reference evidence="2" key="2">
    <citation type="submission" date="2018-05" db="EMBL/GenBank/DDBJ databases">
        <title>OgluRS3 (Oryza glumaepatula Reference Sequence Version 3).</title>
        <authorList>
            <person name="Zhang J."/>
            <person name="Kudrna D."/>
            <person name="Lee S."/>
            <person name="Talag J."/>
            <person name="Welchert J."/>
            <person name="Wing R.A."/>
        </authorList>
    </citation>
    <scope>NUCLEOTIDE SEQUENCE [LARGE SCALE GENOMIC DNA]</scope>
</reference>
<dbReference type="Gramene" id="OGLUM02G38980.1">
    <property type="protein sequence ID" value="OGLUM02G38980.1"/>
    <property type="gene ID" value="OGLUM02G38980"/>
</dbReference>
<evidence type="ECO:0000313" key="2">
    <source>
        <dbReference type="EnsemblPlants" id="OGLUM02G38980.1"/>
    </source>
</evidence>
<organism evidence="2">
    <name type="scientific">Oryza glumipatula</name>
    <dbReference type="NCBI Taxonomy" id="40148"/>
    <lineage>
        <taxon>Eukaryota</taxon>
        <taxon>Viridiplantae</taxon>
        <taxon>Streptophyta</taxon>
        <taxon>Embryophyta</taxon>
        <taxon>Tracheophyta</taxon>
        <taxon>Spermatophyta</taxon>
        <taxon>Magnoliopsida</taxon>
        <taxon>Liliopsida</taxon>
        <taxon>Poales</taxon>
        <taxon>Poaceae</taxon>
        <taxon>BOP clade</taxon>
        <taxon>Oryzoideae</taxon>
        <taxon>Oryzeae</taxon>
        <taxon>Oryzinae</taxon>
        <taxon>Oryza</taxon>
    </lineage>
</organism>
<evidence type="ECO:0000256" key="1">
    <source>
        <dbReference type="SAM" id="MobiDB-lite"/>
    </source>
</evidence>
<feature type="compositionally biased region" description="Polar residues" evidence="1">
    <location>
        <begin position="57"/>
        <end position="69"/>
    </location>
</feature>
<keyword evidence="3" id="KW-1185">Reference proteome</keyword>
<name>A0A0D9Z0D2_9ORYZ</name>
<dbReference type="HOGENOM" id="CLU_2487051_0_0_1"/>
<dbReference type="EnsemblPlants" id="OGLUM02G38980.1">
    <property type="protein sequence ID" value="OGLUM02G38980.1"/>
    <property type="gene ID" value="OGLUM02G38980"/>
</dbReference>
<accession>A0A0D9Z0D2</accession>